<comment type="caution">
    <text evidence="1">The sequence shown here is derived from an EMBL/GenBank/DDBJ whole genome shotgun (WGS) entry which is preliminary data.</text>
</comment>
<proteinExistence type="predicted"/>
<evidence type="ECO:0000313" key="1">
    <source>
        <dbReference type="EMBL" id="KAH7921820.1"/>
    </source>
</evidence>
<name>A0ACB8B836_9AGAM</name>
<accession>A0ACB8B836</accession>
<keyword evidence="2" id="KW-1185">Reference proteome</keyword>
<evidence type="ECO:0000313" key="2">
    <source>
        <dbReference type="Proteomes" id="UP000790709"/>
    </source>
</evidence>
<reference evidence="1" key="1">
    <citation type="journal article" date="2021" name="New Phytol.">
        <title>Evolutionary innovations through gain and loss of genes in the ectomycorrhizal Boletales.</title>
        <authorList>
            <person name="Wu G."/>
            <person name="Miyauchi S."/>
            <person name="Morin E."/>
            <person name="Kuo A."/>
            <person name="Drula E."/>
            <person name="Varga T."/>
            <person name="Kohler A."/>
            <person name="Feng B."/>
            <person name="Cao Y."/>
            <person name="Lipzen A."/>
            <person name="Daum C."/>
            <person name="Hundley H."/>
            <person name="Pangilinan J."/>
            <person name="Johnson J."/>
            <person name="Barry K."/>
            <person name="LaButti K."/>
            <person name="Ng V."/>
            <person name="Ahrendt S."/>
            <person name="Min B."/>
            <person name="Choi I.G."/>
            <person name="Park H."/>
            <person name="Plett J.M."/>
            <person name="Magnuson J."/>
            <person name="Spatafora J.W."/>
            <person name="Nagy L.G."/>
            <person name="Henrissat B."/>
            <person name="Grigoriev I.V."/>
            <person name="Yang Z.L."/>
            <person name="Xu J."/>
            <person name="Martin F.M."/>
        </authorList>
    </citation>
    <scope>NUCLEOTIDE SEQUENCE</scope>
    <source>
        <strain evidence="1">KUC20120723A-06</strain>
    </source>
</reference>
<organism evidence="1 2">
    <name type="scientific">Leucogyrophana mollusca</name>
    <dbReference type="NCBI Taxonomy" id="85980"/>
    <lineage>
        <taxon>Eukaryota</taxon>
        <taxon>Fungi</taxon>
        <taxon>Dikarya</taxon>
        <taxon>Basidiomycota</taxon>
        <taxon>Agaricomycotina</taxon>
        <taxon>Agaricomycetes</taxon>
        <taxon>Agaricomycetidae</taxon>
        <taxon>Boletales</taxon>
        <taxon>Boletales incertae sedis</taxon>
        <taxon>Leucogyrophana</taxon>
    </lineage>
</organism>
<dbReference type="Proteomes" id="UP000790709">
    <property type="component" value="Unassembled WGS sequence"/>
</dbReference>
<sequence length="600" mass="67411">MAPRRKCPVCGSKQWHKDVSSGLVACSEGHVLQNYRTESGEAEDLGNHTMKKRTLKSGRKKKEKASKADPTLYHGERARFHYYQCLQLLLRKQVATLIALWSLPPEFETVCRDIWTLHLNLLPNPPPAEPYHHLQEQKGTKTDPAARTSTRRADSASGSSKSRERTDKSGDSGSDSSSSSEDESGEEDDPELVELLRENSEISSSSDDESSKHHQPNATSRGQRGLVGKYDRPASNIAVLVVACWTMRVPIIYMDFIRVIESYKMPYLDPVRLLPNNLTRHLTKHAIQALSPHHAPSTLLLHRLSSRIAKRIYASYGVFTPELNAAPVLWRVTRQCLGGTPTLYGLTKRLGCVLSLPLTLHHSLAPTLRRVKRDDPHSHKFDNVPPELALVATAIVVLKLVYGLDGKTRLPTHPDDPACTLPRLDEYLSLLRHLNEADLQDNEVQFGSRVTVPICDLDDATIDRYLDFCERVLVGPQNDDSEHRILDNYFSLSNRNAEISPQAITSKLGARALPSTRLNGDDQGVLRPGESYTIYNSRDVLGKLPEDYELVVERSAKWTGVSNDYLCGIVELYERRFARWWSGQRTGEEETGDDNSGRRD</sequence>
<dbReference type="EMBL" id="MU266510">
    <property type="protein sequence ID" value="KAH7921820.1"/>
    <property type="molecule type" value="Genomic_DNA"/>
</dbReference>
<protein>
    <submittedName>
        <fullName evidence="1">Uncharacterized protein</fullName>
    </submittedName>
</protein>
<gene>
    <name evidence="1" type="ORF">BV22DRAFT_1106975</name>
</gene>